<keyword evidence="1" id="KW-0812">Transmembrane</keyword>
<accession>A0A2M7ANW9</accession>
<name>A0A2M7ANW9_UNCKA</name>
<dbReference type="EMBL" id="PEWD01000031">
    <property type="protein sequence ID" value="PIU69101.1"/>
    <property type="molecule type" value="Genomic_DNA"/>
</dbReference>
<comment type="caution">
    <text evidence="2">The sequence shown here is derived from an EMBL/GenBank/DDBJ whole genome shotgun (WGS) entry which is preliminary data.</text>
</comment>
<proteinExistence type="predicted"/>
<evidence type="ECO:0000256" key="1">
    <source>
        <dbReference type="SAM" id="Phobius"/>
    </source>
</evidence>
<dbReference type="AlphaFoldDB" id="A0A2M7ANW9"/>
<organism evidence="2 3">
    <name type="scientific">candidate division WWE3 bacterium CG06_land_8_20_14_3_00_42_16</name>
    <dbReference type="NCBI Taxonomy" id="1975083"/>
    <lineage>
        <taxon>Bacteria</taxon>
        <taxon>Katanobacteria</taxon>
    </lineage>
</organism>
<keyword evidence="1" id="KW-1133">Transmembrane helix</keyword>
<gene>
    <name evidence="2" type="ORF">COS81_01415</name>
</gene>
<feature type="transmembrane region" description="Helical" evidence="1">
    <location>
        <begin position="6"/>
        <end position="24"/>
    </location>
</feature>
<protein>
    <submittedName>
        <fullName evidence="2">Uncharacterized protein</fullName>
    </submittedName>
</protein>
<evidence type="ECO:0000313" key="3">
    <source>
        <dbReference type="Proteomes" id="UP000229916"/>
    </source>
</evidence>
<sequence>MTKRVAKLILAGFFLLIAEIFLLLKMGLIGVNFLDLSRLNSVLGTGSQNNKKITLKAREIAQYFPANPQGEVEITTSFRKTTFQIQIRNLEKFTLGPKQFYQVWIVDEDLKHSQSLGKLEFKDGVYQLRATISGDSGQFQDMRITLQDGDETTPGITLFEAAI</sequence>
<dbReference type="Proteomes" id="UP000229916">
    <property type="component" value="Unassembled WGS sequence"/>
</dbReference>
<keyword evidence="1" id="KW-0472">Membrane</keyword>
<reference evidence="3" key="1">
    <citation type="submission" date="2017-09" db="EMBL/GenBank/DDBJ databases">
        <title>Depth-based differentiation of microbial function through sediment-hosted aquifers and enrichment of novel symbionts in the deep terrestrial subsurface.</title>
        <authorList>
            <person name="Probst A.J."/>
            <person name="Ladd B."/>
            <person name="Jarett J.K."/>
            <person name="Geller-Mcgrath D.E."/>
            <person name="Sieber C.M.K."/>
            <person name="Emerson J.B."/>
            <person name="Anantharaman K."/>
            <person name="Thomas B.C."/>
            <person name="Malmstrom R."/>
            <person name="Stieglmeier M."/>
            <person name="Klingl A."/>
            <person name="Woyke T."/>
            <person name="Ryan C.M."/>
            <person name="Banfield J.F."/>
        </authorList>
    </citation>
    <scope>NUCLEOTIDE SEQUENCE [LARGE SCALE GENOMIC DNA]</scope>
</reference>
<evidence type="ECO:0000313" key="2">
    <source>
        <dbReference type="EMBL" id="PIU69101.1"/>
    </source>
</evidence>